<feature type="region of interest" description="Disordered" evidence="3">
    <location>
        <begin position="262"/>
        <end position="290"/>
    </location>
</feature>
<dbReference type="GO" id="GO:0005886">
    <property type="term" value="C:plasma membrane"/>
    <property type="evidence" value="ECO:0007669"/>
    <property type="project" value="TreeGrafter"/>
</dbReference>
<evidence type="ECO:0000256" key="1">
    <source>
        <dbReference type="ARBA" id="ARBA00022658"/>
    </source>
</evidence>
<keyword evidence="8" id="KW-1185">Reference proteome</keyword>
<dbReference type="GO" id="GO:0003676">
    <property type="term" value="F:nucleic acid binding"/>
    <property type="evidence" value="ECO:0007669"/>
    <property type="project" value="InterPro"/>
</dbReference>
<dbReference type="PROSITE" id="PS50212">
    <property type="entry name" value="RASGEF_NTER"/>
    <property type="match status" value="1"/>
</dbReference>
<keyword evidence="1 2" id="KW-0344">Guanine-nucleotide releasing factor</keyword>
<feature type="domain" description="N-terminal Ras-GEF" evidence="6">
    <location>
        <begin position="646"/>
        <end position="819"/>
    </location>
</feature>
<dbReference type="FunFam" id="1.10.840.10:FF:000002">
    <property type="entry name" value="Rap guanine nucleotide exchange factor 4"/>
    <property type="match status" value="1"/>
</dbReference>
<dbReference type="SMART" id="SM00147">
    <property type="entry name" value="RasGEF"/>
    <property type="match status" value="1"/>
</dbReference>
<dbReference type="AlphaFoldDB" id="A0AAE0RFF8"/>
<evidence type="ECO:0000259" key="6">
    <source>
        <dbReference type="PROSITE" id="PS50212"/>
    </source>
</evidence>
<dbReference type="Pfam" id="PF00618">
    <property type="entry name" value="RasGEF_N"/>
    <property type="match status" value="1"/>
</dbReference>
<dbReference type="EMBL" id="JAUCMX010000003">
    <property type="protein sequence ID" value="KAK3551292.1"/>
    <property type="molecule type" value="Genomic_DNA"/>
</dbReference>
<dbReference type="InterPro" id="IPR000591">
    <property type="entry name" value="DEP_dom"/>
</dbReference>
<sequence>MAMLEKSPLSVKSDLLYLQWSQVVKEQQARLSPSREDAPVLNKHTSVFKKKSSEVIASEEQPPETIGCLISDTRHKVCVQNVSCAGRALRNAFLSNGQENWKAHVKLARIIKRSFIGQELAQWLTEQCVFVGNRNAAARVWNVLLELGILLSVERLAEFEDSEALYQFSFEECEAQSCEFRNQTQWQSGVNLLLRVASQTQLCVATPKPSEGEQKKCSLACSAVDVVQMRALERLTSKVQNELTAALARKGRCKSMIEDTVPEHSVELPPSTVSSNEQKQGPGTRLCNREDMSRMEMVQQLAKDGCRLLHNPLKPTERPAEYKRHLSTTSNSQTPNSTMAKTKELSKDTRNKIVDLHQAGKTESAIARALKIKRGWVFQHDNDPKHTARATKEWLRKKHFKVLEWPSQSPDLNPIENLWRELKIRVAQRQPQNITALEEICMEEWAKLPATVCKNLVVTYRKRLTSVIANKGPSVTQQSVCVREKGAERCCCFRGLRQSRHPPPLPPPPPPPLPGVSFLLSFSSFSLSLSLPTYTHKQPFSDYVPRFPRLSHTELFTLKLTVMMGSKRLLEGRVMLAALVEQEEDEDEDGGSESSSSGDRVTIPTFDVPYFRYIDEEGTEDEEWCSSSRSLSSIEEEDSSDSSLSHRYASVPASPEKVLEHLLSHLTLDEDSGSPQARETESLLDDFLLTYPVFMSTSDLCQALLGQYPFLIDIWQMLLCRVTYRSAFKSLSCSDALTALLSTYCLKRGRTKNEVKETLLRKRKVLHLLSQWIALCRDTLQEGEHTKVFMKMLYRYVLDDLYEFPTLENEVKELQKLLRMQRRQVDKHSTVDEYSPQRKNKALFHQLSLKETWQPTRTAQRQNKEALCHVYVTVDSYVSVRTHSEVTVQELLAAVAERLECAEDDLVLVAVNYSRGKELLQPQQCVYSDSLGAVSRLCVCRRDLTEITHLVTDNGQMQQPAVRMLSMNTWDIAVALTNCDWTLFRNLQEQELVYFTLSRDSCSGHTAALELLLQRCNEVQQWVMTEVLLCPTLCKRVQLFKKFIKIAAHCKAQRNLNSFFAIIMGLNTPAVSRLTQTWEKVPGKFKKLFSELESLTDPSFNHKAYRDAFKKMKSPKIPFLPLLLKDITFIHEGNKTFLDNLVNFEKLRMMADMVRVIKHCQTDHMGNMLTQKESPDVKAYINYLHIIDNQQTLFELSHRLETKV</sequence>
<dbReference type="CDD" id="cd00155">
    <property type="entry name" value="RasGEF"/>
    <property type="match status" value="1"/>
</dbReference>
<feature type="compositionally biased region" description="Acidic residues" evidence="3">
    <location>
        <begin position="581"/>
        <end position="591"/>
    </location>
</feature>
<evidence type="ECO:0000256" key="2">
    <source>
        <dbReference type="PROSITE-ProRule" id="PRU00168"/>
    </source>
</evidence>
<dbReference type="InterPro" id="IPR029071">
    <property type="entry name" value="Ubiquitin-like_domsf"/>
</dbReference>
<dbReference type="PANTHER" id="PTHR23113:SF26">
    <property type="entry name" value="RAP GUANINE NUCLEOTIDE EXCHANGE FACTOR 5"/>
    <property type="match status" value="1"/>
</dbReference>
<dbReference type="Pfam" id="PF00610">
    <property type="entry name" value="DEP"/>
    <property type="match status" value="1"/>
</dbReference>
<organism evidence="7 8">
    <name type="scientific">Hemibagrus guttatus</name>
    <dbReference type="NCBI Taxonomy" id="175788"/>
    <lineage>
        <taxon>Eukaryota</taxon>
        <taxon>Metazoa</taxon>
        <taxon>Chordata</taxon>
        <taxon>Craniata</taxon>
        <taxon>Vertebrata</taxon>
        <taxon>Euteleostomi</taxon>
        <taxon>Actinopterygii</taxon>
        <taxon>Neopterygii</taxon>
        <taxon>Teleostei</taxon>
        <taxon>Ostariophysi</taxon>
        <taxon>Siluriformes</taxon>
        <taxon>Bagridae</taxon>
        <taxon>Hemibagrus</taxon>
    </lineage>
</organism>
<reference evidence="7" key="1">
    <citation type="submission" date="2023-06" db="EMBL/GenBank/DDBJ databases">
        <title>Male Hemibagrus guttatus genome.</title>
        <authorList>
            <person name="Bian C."/>
        </authorList>
    </citation>
    <scope>NUCLEOTIDE SEQUENCE</scope>
    <source>
        <strain evidence="7">Male_cb2023</strain>
        <tissue evidence="7">Muscle</tissue>
    </source>
</reference>
<dbReference type="SUPFAM" id="SSF46785">
    <property type="entry name" value="Winged helix' DNA-binding domain"/>
    <property type="match status" value="1"/>
</dbReference>
<dbReference type="Proteomes" id="UP001274896">
    <property type="component" value="Unassembled WGS sequence"/>
</dbReference>
<protein>
    <recommendedName>
        <fullName evidence="9">Rap guanine nucleotide exchange factor 5</fullName>
    </recommendedName>
</protein>
<dbReference type="SUPFAM" id="SSF54236">
    <property type="entry name" value="Ubiquitin-like"/>
    <property type="match status" value="1"/>
</dbReference>
<dbReference type="Gene3D" id="1.10.10.10">
    <property type="entry name" value="Winged helix-like DNA-binding domain superfamily/Winged helix DNA-binding domain"/>
    <property type="match status" value="1"/>
</dbReference>
<dbReference type="PROSITE" id="PS50009">
    <property type="entry name" value="RASGEF_CAT"/>
    <property type="match status" value="1"/>
</dbReference>
<dbReference type="InterPro" id="IPR036388">
    <property type="entry name" value="WH-like_DNA-bd_sf"/>
</dbReference>
<dbReference type="Gene3D" id="3.30.420.10">
    <property type="entry name" value="Ribonuclease H-like superfamily/Ribonuclease H"/>
    <property type="match status" value="1"/>
</dbReference>
<name>A0AAE0RFF8_9TELE</name>
<comment type="caution">
    <text evidence="7">The sequence shown here is derived from an EMBL/GenBank/DDBJ whole genome shotgun (WGS) entry which is preliminary data.</text>
</comment>
<dbReference type="PANTHER" id="PTHR23113">
    <property type="entry name" value="GUANINE NUCLEOTIDE EXCHANGE FACTOR"/>
    <property type="match status" value="1"/>
</dbReference>
<dbReference type="PROSITE" id="PS50186">
    <property type="entry name" value="DEP"/>
    <property type="match status" value="1"/>
</dbReference>
<evidence type="ECO:0000313" key="7">
    <source>
        <dbReference type="EMBL" id="KAK3551292.1"/>
    </source>
</evidence>
<evidence type="ECO:0008006" key="9">
    <source>
        <dbReference type="Google" id="ProtNLM"/>
    </source>
</evidence>
<dbReference type="GO" id="GO:0005085">
    <property type="term" value="F:guanyl-nucleotide exchange factor activity"/>
    <property type="evidence" value="ECO:0007669"/>
    <property type="project" value="UniProtKB-KW"/>
</dbReference>
<dbReference type="InterPro" id="IPR036397">
    <property type="entry name" value="RNaseH_sf"/>
</dbReference>
<dbReference type="PROSITE" id="PS00720">
    <property type="entry name" value="RASGEF"/>
    <property type="match status" value="1"/>
</dbReference>
<dbReference type="Pfam" id="PF13358">
    <property type="entry name" value="DDE_3"/>
    <property type="match status" value="1"/>
</dbReference>
<feature type="region of interest" description="Disordered" evidence="3">
    <location>
        <begin position="581"/>
        <end position="603"/>
    </location>
</feature>
<feature type="domain" description="Ras-GEF" evidence="4">
    <location>
        <begin position="968"/>
        <end position="1203"/>
    </location>
</feature>
<gene>
    <name evidence="7" type="ORF">QTP70_013940</name>
</gene>
<dbReference type="InterPro" id="IPR001895">
    <property type="entry name" value="RASGEF_cat_dom"/>
</dbReference>
<feature type="compositionally biased region" description="Low complexity" evidence="3">
    <location>
        <begin position="327"/>
        <end position="338"/>
    </location>
</feature>
<accession>A0AAE0RFF8</accession>
<dbReference type="InterPro" id="IPR000651">
    <property type="entry name" value="Ras-like_Gua-exchang_fac_N"/>
</dbReference>
<dbReference type="Gene3D" id="1.10.840.10">
    <property type="entry name" value="Ras guanine-nucleotide exchange factors catalytic domain"/>
    <property type="match status" value="1"/>
</dbReference>
<feature type="region of interest" description="Disordered" evidence="3">
    <location>
        <begin position="314"/>
        <end position="345"/>
    </location>
</feature>
<dbReference type="InterPro" id="IPR038717">
    <property type="entry name" value="Tc1-like_DDE_dom"/>
</dbReference>
<dbReference type="Gene3D" id="3.10.20.90">
    <property type="entry name" value="Phosphatidylinositol 3-kinase Catalytic Subunit, Chain A, domain 1"/>
    <property type="match status" value="1"/>
</dbReference>
<dbReference type="Pfam" id="PF00617">
    <property type="entry name" value="RasGEF"/>
    <property type="match status" value="1"/>
</dbReference>
<feature type="compositionally biased region" description="Basic and acidic residues" evidence="3">
    <location>
        <begin position="315"/>
        <end position="324"/>
    </location>
</feature>
<dbReference type="InterPro" id="IPR023578">
    <property type="entry name" value="Ras_GEF_dom_sf"/>
</dbReference>
<feature type="domain" description="DEP" evidence="5">
    <location>
        <begin position="111"/>
        <end position="170"/>
    </location>
</feature>
<proteinExistence type="predicted"/>
<evidence type="ECO:0000259" key="5">
    <source>
        <dbReference type="PROSITE" id="PS50186"/>
    </source>
</evidence>
<dbReference type="SMART" id="SM00049">
    <property type="entry name" value="DEP"/>
    <property type="match status" value="1"/>
</dbReference>
<dbReference type="InterPro" id="IPR036964">
    <property type="entry name" value="RASGEF_cat_dom_sf"/>
</dbReference>
<dbReference type="Gene3D" id="1.20.870.10">
    <property type="entry name" value="Son of sevenless (SoS) protein Chain: S domain 1"/>
    <property type="match status" value="1"/>
</dbReference>
<feature type="compositionally biased region" description="Polar residues" evidence="3">
    <location>
        <begin position="271"/>
        <end position="281"/>
    </location>
</feature>
<dbReference type="InterPro" id="IPR008937">
    <property type="entry name" value="Ras-like_GEF"/>
</dbReference>
<dbReference type="InterPro" id="IPR036390">
    <property type="entry name" value="WH_DNA-bd_sf"/>
</dbReference>
<evidence type="ECO:0000313" key="8">
    <source>
        <dbReference type="Proteomes" id="UP001274896"/>
    </source>
</evidence>
<dbReference type="GO" id="GO:0007265">
    <property type="term" value="P:Ras protein signal transduction"/>
    <property type="evidence" value="ECO:0007669"/>
    <property type="project" value="TreeGrafter"/>
</dbReference>
<evidence type="ECO:0000259" key="4">
    <source>
        <dbReference type="PROSITE" id="PS50009"/>
    </source>
</evidence>
<evidence type="ECO:0000256" key="3">
    <source>
        <dbReference type="SAM" id="MobiDB-lite"/>
    </source>
</evidence>
<dbReference type="SMART" id="SM00229">
    <property type="entry name" value="RasGEFN"/>
    <property type="match status" value="1"/>
</dbReference>
<dbReference type="SUPFAM" id="SSF48366">
    <property type="entry name" value="Ras GEF"/>
    <property type="match status" value="1"/>
</dbReference>
<dbReference type="InterPro" id="IPR019804">
    <property type="entry name" value="Ras_G-nucl-exch_fac_CS"/>
</dbReference>